<feature type="transmembrane region" description="Helical" evidence="1">
    <location>
        <begin position="76"/>
        <end position="102"/>
    </location>
</feature>
<accession>A0A3D9EG97</accession>
<keyword evidence="1" id="KW-1133">Transmembrane helix</keyword>
<keyword evidence="1" id="KW-0472">Membrane</keyword>
<keyword evidence="1" id="KW-0812">Transmembrane</keyword>
<evidence type="ECO:0000256" key="1">
    <source>
        <dbReference type="SAM" id="Phobius"/>
    </source>
</evidence>
<gene>
    <name evidence="2" type="ORF">DFO60_3641</name>
</gene>
<protein>
    <submittedName>
        <fullName evidence="2">Uncharacterized protein DUF3742</fullName>
    </submittedName>
</protein>
<evidence type="ECO:0000313" key="3">
    <source>
        <dbReference type="Proteomes" id="UP000256988"/>
    </source>
</evidence>
<comment type="caution">
    <text evidence="2">The sequence shown here is derived from an EMBL/GenBank/DDBJ whole genome shotgun (WGS) entry which is preliminary data.</text>
</comment>
<dbReference type="Proteomes" id="UP000256988">
    <property type="component" value="Unassembled WGS sequence"/>
</dbReference>
<dbReference type="Pfam" id="PF12553">
    <property type="entry name" value="DUF3742"/>
    <property type="match status" value="1"/>
</dbReference>
<dbReference type="InterPro" id="IPR022213">
    <property type="entry name" value="DUF3742"/>
</dbReference>
<proteinExistence type="predicted"/>
<evidence type="ECO:0000313" key="2">
    <source>
        <dbReference type="EMBL" id="RED02016.1"/>
    </source>
</evidence>
<name>A0A3D9EG97_ECTOL</name>
<dbReference type="EMBL" id="QRDL01000005">
    <property type="protein sequence ID" value="RED02016.1"/>
    <property type="molecule type" value="Genomic_DNA"/>
</dbReference>
<reference evidence="2 3" key="1">
    <citation type="submission" date="2018-07" db="EMBL/GenBank/DDBJ databases">
        <title>Genome sequencing of rice bacterial endophytes.</title>
        <authorList>
            <person name="Venturi V."/>
        </authorList>
    </citation>
    <scope>NUCLEOTIDE SEQUENCE [LARGE SCALE GENOMIC DNA]</scope>
    <source>
        <strain evidence="2 3">AG1002</strain>
    </source>
</reference>
<organism evidence="2 3">
    <name type="scientific">Ectopseudomonas oleovorans</name>
    <name type="common">Pseudomonas oleovorans</name>
    <dbReference type="NCBI Taxonomy" id="301"/>
    <lineage>
        <taxon>Bacteria</taxon>
        <taxon>Pseudomonadati</taxon>
        <taxon>Pseudomonadota</taxon>
        <taxon>Gammaproteobacteria</taxon>
        <taxon>Pseudomonadales</taxon>
        <taxon>Pseudomonadaceae</taxon>
        <taxon>Ectopseudomonas</taxon>
    </lineage>
</organism>
<dbReference type="AlphaFoldDB" id="A0A3D9EG97"/>
<sequence length="134" mass="14356">MQASPLGRISDFITQSLCSILGFLMTTTSNAARFGATVGGAVNWVLRTESRLWSSLARMRLPVYVVLFLKWSFRALLALSLASVSLMALAVVAAVLVASFFISNAGGSVSRDPDAPHGRDVYGFPLDMLGDRAD</sequence>